<reference evidence="3" key="1">
    <citation type="submission" date="2016-10" db="EMBL/GenBank/DDBJ databases">
        <authorList>
            <person name="Varghese N."/>
            <person name="Submissions S."/>
        </authorList>
    </citation>
    <scope>NUCLEOTIDE SEQUENCE [LARGE SCALE GENOMIC DNA]</scope>
    <source>
        <strain evidence="3">IBRC-M 10403</strain>
    </source>
</reference>
<evidence type="ECO:0000313" key="2">
    <source>
        <dbReference type="EMBL" id="SDC90570.1"/>
    </source>
</evidence>
<dbReference type="InterPro" id="IPR002818">
    <property type="entry name" value="DJ-1/PfpI"/>
</dbReference>
<keyword evidence="2" id="KW-0645">Protease</keyword>
<dbReference type="GO" id="GO:0008233">
    <property type="term" value="F:peptidase activity"/>
    <property type="evidence" value="ECO:0007669"/>
    <property type="project" value="UniProtKB-KW"/>
</dbReference>
<proteinExistence type="predicted"/>
<dbReference type="Pfam" id="PF01965">
    <property type="entry name" value="DJ-1_PfpI"/>
    <property type="match status" value="1"/>
</dbReference>
<keyword evidence="3" id="KW-1185">Reference proteome</keyword>
<dbReference type="SUPFAM" id="SSF52317">
    <property type="entry name" value="Class I glutamine amidotransferase-like"/>
    <property type="match status" value="1"/>
</dbReference>
<sequence>MTQNVQDPITAGRLTGKRIGILMESDYVEAEIAYYLMRFAEEGAEVELLTRLWGSESQTFTGHEHRAPITVTGDLEKLDYDELSRFSALIVPSGMVSDRLRYAEDVARPAPAVEVMRRAFRLPNLIKAFSCHGLLLLSAVPELVRGRAVTCHNNLVGDVRNMGAFYTDQDVVVDGPDLVTSRTVEQCNLLARTVIERLAARTR</sequence>
<dbReference type="STRING" id="1271860.SAMN05216174_105237"/>
<dbReference type="AlphaFoldDB" id="A0A1G6QDL1"/>
<dbReference type="Proteomes" id="UP000199501">
    <property type="component" value="Unassembled WGS sequence"/>
</dbReference>
<dbReference type="GO" id="GO:0006508">
    <property type="term" value="P:proteolysis"/>
    <property type="evidence" value="ECO:0007669"/>
    <property type="project" value="UniProtKB-KW"/>
</dbReference>
<gene>
    <name evidence="2" type="ORF">SAMN05216174_105237</name>
</gene>
<name>A0A1G6QDL1_9PSEU</name>
<dbReference type="InterPro" id="IPR029062">
    <property type="entry name" value="Class_I_gatase-like"/>
</dbReference>
<evidence type="ECO:0000313" key="3">
    <source>
        <dbReference type="Proteomes" id="UP000199501"/>
    </source>
</evidence>
<accession>A0A1G6QDL1</accession>
<evidence type="ECO:0000259" key="1">
    <source>
        <dbReference type="Pfam" id="PF01965"/>
    </source>
</evidence>
<organism evidence="2 3">
    <name type="scientific">Actinokineospora iranica</name>
    <dbReference type="NCBI Taxonomy" id="1271860"/>
    <lineage>
        <taxon>Bacteria</taxon>
        <taxon>Bacillati</taxon>
        <taxon>Actinomycetota</taxon>
        <taxon>Actinomycetes</taxon>
        <taxon>Pseudonocardiales</taxon>
        <taxon>Pseudonocardiaceae</taxon>
        <taxon>Actinokineospora</taxon>
    </lineage>
</organism>
<feature type="domain" description="DJ-1/PfpI" evidence="1">
    <location>
        <begin position="17"/>
        <end position="196"/>
    </location>
</feature>
<dbReference type="OrthoDB" id="9792284at2"/>
<keyword evidence="2" id="KW-0378">Hydrolase</keyword>
<protein>
    <submittedName>
        <fullName evidence="2">Protease I</fullName>
    </submittedName>
</protein>
<dbReference type="EMBL" id="FMZZ01000005">
    <property type="protein sequence ID" value="SDC90570.1"/>
    <property type="molecule type" value="Genomic_DNA"/>
</dbReference>
<dbReference type="Gene3D" id="3.40.50.880">
    <property type="match status" value="1"/>
</dbReference>
<dbReference type="RefSeq" id="WP_091450271.1">
    <property type="nucleotide sequence ID" value="NZ_FMZZ01000005.1"/>
</dbReference>